<dbReference type="InterPro" id="IPR035093">
    <property type="entry name" value="RelE/ParE_toxin_dom_sf"/>
</dbReference>
<evidence type="ECO:0000313" key="3">
    <source>
        <dbReference type="Proteomes" id="UP001165488"/>
    </source>
</evidence>
<keyword evidence="3" id="KW-1185">Reference proteome</keyword>
<comment type="caution">
    <text evidence="2">The sequence shown here is derived from an EMBL/GenBank/DDBJ whole genome shotgun (WGS) entry which is preliminary data.</text>
</comment>
<gene>
    <name evidence="2" type="ORF">MM236_17690</name>
</gene>
<dbReference type="RefSeq" id="WP_241276325.1">
    <property type="nucleotide sequence ID" value="NZ_JAKZGS010000021.1"/>
</dbReference>
<accession>A0ABS9UT76</accession>
<dbReference type="SUPFAM" id="SSF143011">
    <property type="entry name" value="RelE-like"/>
    <property type="match status" value="1"/>
</dbReference>
<sequence length="101" mass="11838">MKIIYTEQSFQSLKEIIQFLMKSQKIPLGKAQEIGVELLDKADSLIDNPEKGQFEEYLEHLGKGHRRLVEGNFKIIYRIESEKVYITDFFDTRQAPEKMKG</sequence>
<dbReference type="InterPro" id="IPR007712">
    <property type="entry name" value="RelE/ParE_toxin"/>
</dbReference>
<organism evidence="2 3">
    <name type="scientific">Belliella calami</name>
    <dbReference type="NCBI Taxonomy" id="2923436"/>
    <lineage>
        <taxon>Bacteria</taxon>
        <taxon>Pseudomonadati</taxon>
        <taxon>Bacteroidota</taxon>
        <taxon>Cytophagia</taxon>
        <taxon>Cytophagales</taxon>
        <taxon>Cyclobacteriaceae</taxon>
        <taxon>Belliella</taxon>
    </lineage>
</organism>
<keyword evidence="1" id="KW-1277">Toxin-antitoxin system</keyword>
<dbReference type="Pfam" id="PF05016">
    <property type="entry name" value="ParE_toxin"/>
    <property type="match status" value="1"/>
</dbReference>
<evidence type="ECO:0000256" key="1">
    <source>
        <dbReference type="ARBA" id="ARBA00022649"/>
    </source>
</evidence>
<proteinExistence type="predicted"/>
<reference evidence="2" key="1">
    <citation type="submission" date="2022-03" db="EMBL/GenBank/DDBJ databases">
        <title>De novo assembled genomes of Belliella spp. (Cyclobacteriaceae) strains.</title>
        <authorList>
            <person name="Szabo A."/>
            <person name="Korponai K."/>
            <person name="Felfoldi T."/>
        </authorList>
    </citation>
    <scope>NUCLEOTIDE SEQUENCE</scope>
    <source>
        <strain evidence="2">DSM 107340</strain>
    </source>
</reference>
<protein>
    <submittedName>
        <fullName evidence="2">Type II toxin-antitoxin system RelE/ParE family toxin</fullName>
    </submittedName>
</protein>
<dbReference type="EMBL" id="JAKZGS010000021">
    <property type="protein sequence ID" value="MCH7399831.1"/>
    <property type="molecule type" value="Genomic_DNA"/>
</dbReference>
<name>A0ABS9UT76_9BACT</name>
<evidence type="ECO:0000313" key="2">
    <source>
        <dbReference type="EMBL" id="MCH7399831.1"/>
    </source>
</evidence>
<dbReference type="Gene3D" id="3.30.2310.20">
    <property type="entry name" value="RelE-like"/>
    <property type="match status" value="1"/>
</dbReference>
<dbReference type="Proteomes" id="UP001165488">
    <property type="component" value="Unassembled WGS sequence"/>
</dbReference>